<sequence>MRDEPVRRLLDDVHASGVLNHTVLVFLSDHGLRSGGVRTTYIGRLEDIQPFAFLVFPPWFLDKNPEAARSLHVNQRRLTTPFDLHATLAELLDYPVLKRPRTAYGLSLFHEIPGERTCSDASIQPQWCACSVRDAGAVSGALARALADRLVAHVNGVLARASRNCAVYRLLRVMDVTSLQATPAQLEKNTSDYLVAVKLSPGNVVFEGLVGVNGDYRIELKDVNRCDKYKKMSSMAIAPMRRMFRRHCLLVPALRAFFLCSTGYCLWTFLLSSAGSRSSGDRWERPVPIGHRIRTAGCTLPRFDPFDPTVKPFIRRRFERIKCPGKPNFLTIRNGVAAILPRNLEEHGVHPDDLDCFYKEIYRNESLTVPDRHYVYGRRRRLLFDRALKEEFVFVECVTKKSPERPFHNQFLLNPLIKKNVEKRCGRARRGTPHNLSVLMLGLDSVSHLNFDRHLPETAKLVREKLGALELHGYIKVGENSYPNLMAHLTGLKDFEVDETVSAGFYDNLSPRFIWRRYSSRGYRTLMLEEWALPGLFSTFHRKGFRRAPTDYYPRHVVMLMEDLTRSVAEDPPVSCLGPTLPSEELLSYLANFVNVMSERPFFAYTWFVELTHEWLNSAAYADEPVRRLLKALHASGVLNHTVLIFHSDHGLRSGDVRTTYIGRLEDIQPFAFLIFPPWFLEKNPEAARNLRINQRRLTTPFDLHATLVELLDYPVRKRPRTAYGLSLFHQIPGERTCSDASIKHKWCACRVRSDAAVSGALARALANRIVSDVNKMLARSTRKCAEYQLLRVIDVTLLQATPAELALNTSHYLIDVKLSPGNVVLEGTVRVSAGHVIEVNDISRCDKYKAQTYCMYGWPLEKYCYCRRTFGGQALFRS</sequence>
<proteinExistence type="predicted"/>
<gene>
    <name evidence="1" type="ORF">HPB49_000545</name>
</gene>
<dbReference type="EMBL" id="CM023473">
    <property type="protein sequence ID" value="KAH7952725.1"/>
    <property type="molecule type" value="Genomic_DNA"/>
</dbReference>
<comment type="caution">
    <text evidence="1">The sequence shown here is derived from an EMBL/GenBank/DDBJ whole genome shotgun (WGS) entry which is preliminary data.</text>
</comment>
<protein>
    <submittedName>
        <fullName evidence="1">Uncharacterized protein</fullName>
    </submittedName>
</protein>
<name>A0ACB8CU71_DERSI</name>
<reference evidence="1" key="1">
    <citation type="submission" date="2020-05" db="EMBL/GenBank/DDBJ databases">
        <title>Large-scale comparative analyses of tick genomes elucidate their genetic diversity and vector capacities.</title>
        <authorList>
            <person name="Jia N."/>
            <person name="Wang J."/>
            <person name="Shi W."/>
            <person name="Du L."/>
            <person name="Sun Y."/>
            <person name="Zhan W."/>
            <person name="Jiang J."/>
            <person name="Wang Q."/>
            <person name="Zhang B."/>
            <person name="Ji P."/>
            <person name="Sakyi L.B."/>
            <person name="Cui X."/>
            <person name="Yuan T."/>
            <person name="Jiang B."/>
            <person name="Yang W."/>
            <person name="Lam T.T.-Y."/>
            <person name="Chang Q."/>
            <person name="Ding S."/>
            <person name="Wang X."/>
            <person name="Zhu J."/>
            <person name="Ruan X."/>
            <person name="Zhao L."/>
            <person name="Wei J."/>
            <person name="Que T."/>
            <person name="Du C."/>
            <person name="Cheng J."/>
            <person name="Dai P."/>
            <person name="Han X."/>
            <person name="Huang E."/>
            <person name="Gao Y."/>
            <person name="Liu J."/>
            <person name="Shao H."/>
            <person name="Ye R."/>
            <person name="Li L."/>
            <person name="Wei W."/>
            <person name="Wang X."/>
            <person name="Wang C."/>
            <person name="Yang T."/>
            <person name="Huo Q."/>
            <person name="Li W."/>
            <person name="Guo W."/>
            <person name="Chen H."/>
            <person name="Zhou L."/>
            <person name="Ni X."/>
            <person name="Tian J."/>
            <person name="Zhou Y."/>
            <person name="Sheng Y."/>
            <person name="Liu T."/>
            <person name="Pan Y."/>
            <person name="Xia L."/>
            <person name="Li J."/>
            <person name="Zhao F."/>
            <person name="Cao W."/>
        </authorList>
    </citation>
    <scope>NUCLEOTIDE SEQUENCE</scope>
    <source>
        <strain evidence="1">Dsil-2018</strain>
    </source>
</reference>
<keyword evidence="2" id="KW-1185">Reference proteome</keyword>
<dbReference type="Proteomes" id="UP000821865">
    <property type="component" value="Chromosome 4"/>
</dbReference>
<organism evidence="1 2">
    <name type="scientific">Dermacentor silvarum</name>
    <name type="common">Tick</name>
    <dbReference type="NCBI Taxonomy" id="543639"/>
    <lineage>
        <taxon>Eukaryota</taxon>
        <taxon>Metazoa</taxon>
        <taxon>Ecdysozoa</taxon>
        <taxon>Arthropoda</taxon>
        <taxon>Chelicerata</taxon>
        <taxon>Arachnida</taxon>
        <taxon>Acari</taxon>
        <taxon>Parasitiformes</taxon>
        <taxon>Ixodida</taxon>
        <taxon>Ixodoidea</taxon>
        <taxon>Ixodidae</taxon>
        <taxon>Rhipicephalinae</taxon>
        <taxon>Dermacentor</taxon>
    </lineage>
</organism>
<accession>A0ACB8CU71</accession>
<evidence type="ECO:0000313" key="2">
    <source>
        <dbReference type="Proteomes" id="UP000821865"/>
    </source>
</evidence>
<evidence type="ECO:0000313" key="1">
    <source>
        <dbReference type="EMBL" id="KAH7952725.1"/>
    </source>
</evidence>